<dbReference type="Proteomes" id="UP000663850">
    <property type="component" value="Unassembled WGS sequence"/>
</dbReference>
<gene>
    <name evidence="1" type="ORF">RDB_LOCUS39182</name>
</gene>
<name>A0A8H3B762_9AGAM</name>
<sequence>MVNIYRALHHIVGVCSVWREAGLSHRALWSLIPTLHRSSDCHFITEKSTRLCLERAGSELHLAAKLKHYVDSATEEALSLHGSRFRTINIQVSDLSVIEEALALVVDNSAPGLLTDLSVWLDSDDSDERSNHSAGDYIFSEDTSHRVALEQIISSLCVLRLRSVNIHMVNLSFKHLVHLRLQDMVFGHEIHLHDFLRALASASQLRELEIISVIAWTGDGGIEDGSEDSDDDDDDAFNQLEHSVVLPGLQRLFLEDLYVNVIRTILHTIATGPYGLEISLTDKWHQVKRRRTASYCGINRIRSAVQGHDVGTVMFGARFSMLDTHITLVLSAIPTATTLHIDDQYITPISLRAMTRTRNASSSRFALPKFRAIHMSRCLIESIKNPTPFKKMIASYPLEEFCLGGALTDEGNGGEEIDFDEPDQRPSPLYNTARLSSTLTWVEVISKLAKNPAQSQK</sequence>
<evidence type="ECO:0000313" key="1">
    <source>
        <dbReference type="EMBL" id="CAE6448917.1"/>
    </source>
</evidence>
<proteinExistence type="predicted"/>
<accession>A0A8H3B762</accession>
<protein>
    <submittedName>
        <fullName evidence="1">Uncharacterized protein</fullName>
    </submittedName>
</protein>
<dbReference type="EMBL" id="CAJMWZ010002100">
    <property type="protein sequence ID" value="CAE6448917.1"/>
    <property type="molecule type" value="Genomic_DNA"/>
</dbReference>
<evidence type="ECO:0000313" key="2">
    <source>
        <dbReference type="Proteomes" id="UP000663850"/>
    </source>
</evidence>
<reference evidence="1" key="1">
    <citation type="submission" date="2021-01" db="EMBL/GenBank/DDBJ databases">
        <authorList>
            <person name="Kaushik A."/>
        </authorList>
    </citation>
    <scope>NUCLEOTIDE SEQUENCE</scope>
    <source>
        <strain evidence="1">Type strain: AG8-Rh-89/</strain>
    </source>
</reference>
<organism evidence="1 2">
    <name type="scientific">Rhizoctonia solani</name>
    <dbReference type="NCBI Taxonomy" id="456999"/>
    <lineage>
        <taxon>Eukaryota</taxon>
        <taxon>Fungi</taxon>
        <taxon>Dikarya</taxon>
        <taxon>Basidiomycota</taxon>
        <taxon>Agaricomycotina</taxon>
        <taxon>Agaricomycetes</taxon>
        <taxon>Cantharellales</taxon>
        <taxon>Ceratobasidiaceae</taxon>
        <taxon>Rhizoctonia</taxon>
    </lineage>
</organism>
<dbReference type="AlphaFoldDB" id="A0A8H3B762"/>
<comment type="caution">
    <text evidence="1">The sequence shown here is derived from an EMBL/GenBank/DDBJ whole genome shotgun (WGS) entry which is preliminary data.</text>
</comment>